<dbReference type="Gene3D" id="2.130.10.130">
    <property type="entry name" value="Integrin alpha, N-terminal"/>
    <property type="match status" value="1"/>
</dbReference>
<keyword evidence="1" id="KW-0732">Signal</keyword>
<sequence length="364" mass="40106">MAYASGGGSSLKFIIVGDLNNDTNLDIVLANYGTSNLGVLFGYGNGNFENQMILSNGLTPHPTSITIGDFNGDSVVDIAVADDDGMHLDMLLGNGNRLFESRTSEGIRFDSHLLALASGDFNNDKRSDIAIIYDGMDNNGFAVAGGNEEGNEISQLSIPWGLYVDDGQTIYVADQLNYRIVEWKWDATNGQVVAVNQWTDILKKESSQTEDDRLLKLTENLRKKSPTGVGKTELAKTLAFELFNSTRSMISINMIKCVDIQSVKELIGVPSDDASCQRNISLIEFVRQQSYSIILFDQIEKAYSKPWSFLLNIINNGYLNDENGEIVDFKNTIVIFTSNISVQIISERIQNSSSATNNTDEKLS</sequence>
<gene>
    <name evidence="5" type="ORF">RFH988_LOCUS31210</name>
</gene>
<dbReference type="PANTHER" id="PTHR11638">
    <property type="entry name" value="ATP-DEPENDENT CLP PROTEASE"/>
    <property type="match status" value="1"/>
</dbReference>
<dbReference type="InterPro" id="IPR050130">
    <property type="entry name" value="ClpA_ClpB"/>
</dbReference>
<dbReference type="EMBL" id="CAJNOO010003302">
    <property type="protein sequence ID" value="CAF1330024.1"/>
    <property type="molecule type" value="Genomic_DNA"/>
</dbReference>
<proteinExistence type="predicted"/>
<dbReference type="PRINTS" id="PR00300">
    <property type="entry name" value="CLPPROTEASEA"/>
</dbReference>
<dbReference type="AlphaFoldDB" id="A0A815FW17"/>
<dbReference type="GO" id="GO:0005737">
    <property type="term" value="C:cytoplasm"/>
    <property type="evidence" value="ECO:0007669"/>
    <property type="project" value="TreeGrafter"/>
</dbReference>
<dbReference type="PANTHER" id="PTHR11638:SF18">
    <property type="entry name" value="HEAT SHOCK PROTEIN 104"/>
    <property type="match status" value="1"/>
</dbReference>
<dbReference type="InterPro" id="IPR028994">
    <property type="entry name" value="Integrin_alpha_N"/>
</dbReference>
<evidence type="ECO:0000256" key="3">
    <source>
        <dbReference type="ARBA" id="ARBA00022840"/>
    </source>
</evidence>
<feature type="domain" description="ATPase AAA-type core" evidence="4">
    <location>
        <begin position="225"/>
        <end position="355"/>
    </location>
</feature>
<name>A0A815FW17_9BILA</name>
<dbReference type="Proteomes" id="UP000663882">
    <property type="component" value="Unassembled WGS sequence"/>
</dbReference>
<dbReference type="InterPro" id="IPR027417">
    <property type="entry name" value="P-loop_NTPase"/>
</dbReference>
<dbReference type="GO" id="GO:0016887">
    <property type="term" value="F:ATP hydrolysis activity"/>
    <property type="evidence" value="ECO:0007669"/>
    <property type="project" value="InterPro"/>
</dbReference>
<organism evidence="5 6">
    <name type="scientific">Rotaria sordida</name>
    <dbReference type="NCBI Taxonomy" id="392033"/>
    <lineage>
        <taxon>Eukaryota</taxon>
        <taxon>Metazoa</taxon>
        <taxon>Spiralia</taxon>
        <taxon>Gnathifera</taxon>
        <taxon>Rotifera</taxon>
        <taxon>Eurotatoria</taxon>
        <taxon>Bdelloidea</taxon>
        <taxon>Philodinida</taxon>
        <taxon>Philodinidae</taxon>
        <taxon>Rotaria</taxon>
    </lineage>
</organism>
<dbReference type="Gene3D" id="3.40.50.300">
    <property type="entry name" value="P-loop containing nucleotide triphosphate hydrolases"/>
    <property type="match status" value="1"/>
</dbReference>
<dbReference type="GO" id="GO:0005524">
    <property type="term" value="F:ATP binding"/>
    <property type="evidence" value="ECO:0007669"/>
    <property type="project" value="UniProtKB-KW"/>
</dbReference>
<keyword evidence="2" id="KW-0547">Nucleotide-binding</keyword>
<dbReference type="SUPFAM" id="SSF52540">
    <property type="entry name" value="P-loop containing nucleoside triphosphate hydrolases"/>
    <property type="match status" value="1"/>
</dbReference>
<evidence type="ECO:0000259" key="4">
    <source>
        <dbReference type="Pfam" id="PF07724"/>
    </source>
</evidence>
<evidence type="ECO:0000256" key="1">
    <source>
        <dbReference type="ARBA" id="ARBA00022729"/>
    </source>
</evidence>
<dbReference type="InterPro" id="IPR003959">
    <property type="entry name" value="ATPase_AAA_core"/>
</dbReference>
<protein>
    <recommendedName>
        <fullName evidence="4">ATPase AAA-type core domain-containing protein</fullName>
    </recommendedName>
</protein>
<dbReference type="InterPro" id="IPR001270">
    <property type="entry name" value="ClpA/B"/>
</dbReference>
<dbReference type="Pfam" id="PF07724">
    <property type="entry name" value="AAA_2"/>
    <property type="match status" value="1"/>
</dbReference>
<dbReference type="SUPFAM" id="SSF69318">
    <property type="entry name" value="Integrin alpha N-terminal domain"/>
    <property type="match status" value="1"/>
</dbReference>
<evidence type="ECO:0000313" key="5">
    <source>
        <dbReference type="EMBL" id="CAF1330024.1"/>
    </source>
</evidence>
<comment type="caution">
    <text evidence="5">The sequence shown here is derived from an EMBL/GenBank/DDBJ whole genome shotgun (WGS) entry which is preliminary data.</text>
</comment>
<evidence type="ECO:0000313" key="6">
    <source>
        <dbReference type="Proteomes" id="UP000663882"/>
    </source>
</evidence>
<dbReference type="Pfam" id="PF13517">
    <property type="entry name" value="FG-GAP_3"/>
    <property type="match status" value="1"/>
</dbReference>
<keyword evidence="3" id="KW-0067">ATP-binding</keyword>
<accession>A0A815FW17</accession>
<dbReference type="OrthoDB" id="10052635at2759"/>
<reference evidence="5" key="1">
    <citation type="submission" date="2021-02" db="EMBL/GenBank/DDBJ databases">
        <authorList>
            <person name="Nowell W R."/>
        </authorList>
    </citation>
    <scope>NUCLEOTIDE SEQUENCE</scope>
</reference>
<dbReference type="GO" id="GO:0034605">
    <property type="term" value="P:cellular response to heat"/>
    <property type="evidence" value="ECO:0007669"/>
    <property type="project" value="TreeGrafter"/>
</dbReference>
<dbReference type="InterPro" id="IPR013517">
    <property type="entry name" value="FG-GAP"/>
</dbReference>
<evidence type="ECO:0000256" key="2">
    <source>
        <dbReference type="ARBA" id="ARBA00022741"/>
    </source>
</evidence>